<keyword evidence="4 9" id="KW-0808">Transferase</keyword>
<dbReference type="EMBL" id="CP036265">
    <property type="protein sequence ID" value="QDT16619.1"/>
    <property type="molecule type" value="Genomic_DNA"/>
</dbReference>
<feature type="compositionally biased region" description="Basic and acidic residues" evidence="7">
    <location>
        <begin position="68"/>
        <end position="84"/>
    </location>
</feature>
<dbReference type="KEGG" id="acaf:CA12_27250"/>
<dbReference type="InterPro" id="IPR036890">
    <property type="entry name" value="HATPase_C_sf"/>
</dbReference>
<dbReference type="SUPFAM" id="SSF55874">
    <property type="entry name" value="ATPase domain of HSP90 chaperone/DNA topoisomerase II/histidine kinase"/>
    <property type="match status" value="1"/>
</dbReference>
<dbReference type="SMART" id="SM00388">
    <property type="entry name" value="HisKA"/>
    <property type="match status" value="1"/>
</dbReference>
<evidence type="ECO:0000259" key="8">
    <source>
        <dbReference type="PROSITE" id="PS50109"/>
    </source>
</evidence>
<dbReference type="PROSITE" id="PS50109">
    <property type="entry name" value="HIS_KIN"/>
    <property type="match status" value="1"/>
</dbReference>
<accession>A0A517PB78</accession>
<gene>
    <name evidence="9" type="primary">bphP</name>
    <name evidence="9" type="ORF">CA12_27250</name>
</gene>
<dbReference type="AlphaFoldDB" id="A0A517PB78"/>
<dbReference type="PRINTS" id="PR00344">
    <property type="entry name" value="BCTRLSENSOR"/>
</dbReference>
<sequence>MRLAKFSLANVEPILAEWEAFAAALAPGATMTKLALRDDAEKILLATARSMQVHQSLAQQASKSKGRRGADAGESDRLDDASTRHARERVGSGFDIVEVVSEYRALRASVLRLWRESLPQPDLDDLDDVTRFNEAIDQSLAEAVGSYTERVDRSRQLFLAILGHDLRNPLNCIRMGARLLSPSDGDATSVEALAMISTEAEAMGRLIHDMIDFASTWLGGSMPLKRAPLNLQPLCRQVVDGFRATHPRRTLHFRPRGDLAGHGDADRLRQIVSNLLGNAFQHGAPDGPIELSVAAEGSTVVLSVHNEGAPIPPEALPTLFDPLVRHADLESALQRAPGSIGLGLYIVREIVHASGGEIEVASTAEQGTTFTVRLPRLPAVAGRELSDPKAAG</sequence>
<dbReference type="Pfam" id="PF02518">
    <property type="entry name" value="HATPase_c"/>
    <property type="match status" value="1"/>
</dbReference>
<dbReference type="Gene3D" id="3.30.565.10">
    <property type="entry name" value="Histidine kinase-like ATPase, C-terminal domain"/>
    <property type="match status" value="1"/>
</dbReference>
<dbReference type="InterPro" id="IPR005467">
    <property type="entry name" value="His_kinase_dom"/>
</dbReference>
<evidence type="ECO:0000256" key="7">
    <source>
        <dbReference type="SAM" id="MobiDB-lite"/>
    </source>
</evidence>
<dbReference type="RefSeq" id="WP_145359471.1">
    <property type="nucleotide sequence ID" value="NZ_CP036265.1"/>
</dbReference>
<evidence type="ECO:0000256" key="3">
    <source>
        <dbReference type="ARBA" id="ARBA00022553"/>
    </source>
</evidence>
<dbReference type="PANTHER" id="PTHR43711:SF1">
    <property type="entry name" value="HISTIDINE KINASE 1"/>
    <property type="match status" value="1"/>
</dbReference>
<dbReference type="GO" id="GO:0000155">
    <property type="term" value="F:phosphorelay sensor kinase activity"/>
    <property type="evidence" value="ECO:0007669"/>
    <property type="project" value="InterPro"/>
</dbReference>
<evidence type="ECO:0000256" key="5">
    <source>
        <dbReference type="ARBA" id="ARBA00022777"/>
    </source>
</evidence>
<dbReference type="SMART" id="SM00387">
    <property type="entry name" value="HATPase_c"/>
    <property type="match status" value="1"/>
</dbReference>
<evidence type="ECO:0000313" key="9">
    <source>
        <dbReference type="EMBL" id="QDT16619.1"/>
    </source>
</evidence>
<reference evidence="9 10" key="1">
    <citation type="submission" date="2019-02" db="EMBL/GenBank/DDBJ databases">
        <title>Deep-cultivation of Planctomycetes and their phenomic and genomic characterization uncovers novel biology.</title>
        <authorList>
            <person name="Wiegand S."/>
            <person name="Jogler M."/>
            <person name="Boedeker C."/>
            <person name="Pinto D."/>
            <person name="Vollmers J."/>
            <person name="Rivas-Marin E."/>
            <person name="Kohn T."/>
            <person name="Peeters S.H."/>
            <person name="Heuer A."/>
            <person name="Rast P."/>
            <person name="Oberbeckmann S."/>
            <person name="Bunk B."/>
            <person name="Jeske O."/>
            <person name="Meyerdierks A."/>
            <person name="Storesund J.E."/>
            <person name="Kallscheuer N."/>
            <person name="Luecker S."/>
            <person name="Lage O.M."/>
            <person name="Pohl T."/>
            <person name="Merkel B.J."/>
            <person name="Hornburger P."/>
            <person name="Mueller R.-W."/>
            <person name="Bruemmer F."/>
            <person name="Labrenz M."/>
            <person name="Spormann A.M."/>
            <person name="Op den Camp H."/>
            <person name="Overmann J."/>
            <person name="Amann R."/>
            <person name="Jetten M.S.M."/>
            <person name="Mascher T."/>
            <person name="Medema M.H."/>
            <person name="Devos D.P."/>
            <person name="Kaster A.-K."/>
            <person name="Ovreas L."/>
            <person name="Rohde M."/>
            <person name="Galperin M.Y."/>
            <person name="Jogler C."/>
        </authorList>
    </citation>
    <scope>NUCLEOTIDE SEQUENCE [LARGE SCALE GENOMIC DNA]</scope>
    <source>
        <strain evidence="9 10">CA12</strain>
    </source>
</reference>
<dbReference type="PANTHER" id="PTHR43711">
    <property type="entry name" value="TWO-COMPONENT HISTIDINE KINASE"/>
    <property type="match status" value="1"/>
</dbReference>
<organism evidence="9 10">
    <name type="scientific">Alienimonas californiensis</name>
    <dbReference type="NCBI Taxonomy" id="2527989"/>
    <lineage>
        <taxon>Bacteria</taxon>
        <taxon>Pseudomonadati</taxon>
        <taxon>Planctomycetota</taxon>
        <taxon>Planctomycetia</taxon>
        <taxon>Planctomycetales</taxon>
        <taxon>Planctomycetaceae</taxon>
        <taxon>Alienimonas</taxon>
    </lineage>
</organism>
<dbReference type="InterPro" id="IPR003594">
    <property type="entry name" value="HATPase_dom"/>
</dbReference>
<dbReference type="InterPro" id="IPR003661">
    <property type="entry name" value="HisK_dim/P_dom"/>
</dbReference>
<proteinExistence type="predicted"/>
<feature type="domain" description="Histidine kinase" evidence="8">
    <location>
        <begin position="161"/>
        <end position="378"/>
    </location>
</feature>
<dbReference type="Gene3D" id="1.10.287.130">
    <property type="match status" value="1"/>
</dbReference>
<dbReference type="OrthoDB" id="9808408at2"/>
<keyword evidence="6" id="KW-0902">Two-component regulatory system</keyword>
<evidence type="ECO:0000256" key="1">
    <source>
        <dbReference type="ARBA" id="ARBA00000085"/>
    </source>
</evidence>
<feature type="region of interest" description="Disordered" evidence="7">
    <location>
        <begin position="55"/>
        <end position="84"/>
    </location>
</feature>
<keyword evidence="5" id="KW-0418">Kinase</keyword>
<keyword evidence="10" id="KW-1185">Reference proteome</keyword>
<name>A0A517PB78_9PLAN</name>
<dbReference type="Proteomes" id="UP000318741">
    <property type="component" value="Chromosome"/>
</dbReference>
<evidence type="ECO:0000313" key="10">
    <source>
        <dbReference type="Proteomes" id="UP000318741"/>
    </source>
</evidence>
<protein>
    <recommendedName>
        <fullName evidence="2">histidine kinase</fullName>
        <ecNumber evidence="2">2.7.13.3</ecNumber>
    </recommendedName>
</protein>
<dbReference type="InterPro" id="IPR004358">
    <property type="entry name" value="Sig_transdc_His_kin-like_C"/>
</dbReference>
<evidence type="ECO:0000256" key="4">
    <source>
        <dbReference type="ARBA" id="ARBA00022679"/>
    </source>
</evidence>
<dbReference type="CDD" id="cd00082">
    <property type="entry name" value="HisKA"/>
    <property type="match status" value="1"/>
</dbReference>
<evidence type="ECO:0000256" key="2">
    <source>
        <dbReference type="ARBA" id="ARBA00012438"/>
    </source>
</evidence>
<dbReference type="InterPro" id="IPR050736">
    <property type="entry name" value="Sensor_HK_Regulatory"/>
</dbReference>
<dbReference type="Pfam" id="PF00512">
    <property type="entry name" value="HisKA"/>
    <property type="match status" value="1"/>
</dbReference>
<keyword evidence="3" id="KW-0597">Phosphoprotein</keyword>
<comment type="catalytic activity">
    <reaction evidence="1">
        <text>ATP + protein L-histidine = ADP + protein N-phospho-L-histidine.</text>
        <dbReference type="EC" id="2.7.13.3"/>
    </reaction>
</comment>
<evidence type="ECO:0000256" key="6">
    <source>
        <dbReference type="ARBA" id="ARBA00023012"/>
    </source>
</evidence>
<dbReference type="SUPFAM" id="SSF47384">
    <property type="entry name" value="Homodimeric domain of signal transducing histidine kinase"/>
    <property type="match status" value="1"/>
</dbReference>
<dbReference type="EC" id="2.7.13.3" evidence="2"/>
<dbReference type="InterPro" id="IPR036097">
    <property type="entry name" value="HisK_dim/P_sf"/>
</dbReference>